<dbReference type="EMBL" id="CH474030">
    <property type="protein sequence ID" value="EDL87454.1"/>
    <property type="molecule type" value="Genomic_DNA"/>
</dbReference>
<organism evidence="1 2">
    <name type="scientific">Rattus norvegicus</name>
    <name type="common">Rat</name>
    <dbReference type="NCBI Taxonomy" id="10116"/>
    <lineage>
        <taxon>Eukaryota</taxon>
        <taxon>Metazoa</taxon>
        <taxon>Chordata</taxon>
        <taxon>Craniata</taxon>
        <taxon>Vertebrata</taxon>
        <taxon>Euteleostomi</taxon>
        <taxon>Mammalia</taxon>
        <taxon>Eutheria</taxon>
        <taxon>Euarchontoglires</taxon>
        <taxon>Glires</taxon>
        <taxon>Rodentia</taxon>
        <taxon>Myomorpha</taxon>
        <taxon>Muroidea</taxon>
        <taxon>Muridae</taxon>
        <taxon>Murinae</taxon>
        <taxon>Rattus</taxon>
    </lineage>
</organism>
<accession>A6K9G1</accession>
<dbReference type="AlphaFoldDB" id="A6K9G1"/>
<sequence>MLSVYLGSSPVPRKVELCQHKMSRGVKETQRQ</sequence>
<reference evidence="2" key="1">
    <citation type="submission" date="2005-09" db="EMBL/GenBank/DDBJ databases">
        <authorList>
            <person name="Mural R.J."/>
            <person name="Li P.W."/>
            <person name="Adams M.D."/>
            <person name="Amanatides P.G."/>
            <person name="Baden-Tillson H."/>
            <person name="Barnstead M."/>
            <person name="Chin S.H."/>
            <person name="Dew I."/>
            <person name="Evans C.A."/>
            <person name="Ferriera S."/>
            <person name="Flanigan M."/>
            <person name="Fosler C."/>
            <person name="Glodek A."/>
            <person name="Gu Z."/>
            <person name="Holt R.A."/>
            <person name="Jennings D."/>
            <person name="Kraft C.L."/>
            <person name="Lu F."/>
            <person name="Nguyen T."/>
            <person name="Nusskern D.R."/>
            <person name="Pfannkoch C.M."/>
            <person name="Sitter C."/>
            <person name="Sutton G.G."/>
            <person name="Venter J.C."/>
            <person name="Wang Z."/>
            <person name="Woodage T."/>
            <person name="Zheng X.H."/>
            <person name="Zhong F."/>
        </authorList>
    </citation>
    <scope>NUCLEOTIDE SEQUENCE [LARGE SCALE GENOMIC DNA]</scope>
    <source>
        <strain>BN</strain>
        <strain evidence="2">Sprague-Dawley</strain>
    </source>
</reference>
<gene>
    <name evidence="1" type="ORF">rCG_63137</name>
</gene>
<name>A6K9G1_RAT</name>
<evidence type="ECO:0000313" key="1">
    <source>
        <dbReference type="EMBL" id="EDL87454.1"/>
    </source>
</evidence>
<protein>
    <submittedName>
        <fullName evidence="1">RCG63137</fullName>
    </submittedName>
</protein>
<evidence type="ECO:0000313" key="2">
    <source>
        <dbReference type="Proteomes" id="UP000234681"/>
    </source>
</evidence>
<dbReference type="Proteomes" id="UP000234681">
    <property type="component" value="Chromosome 17"/>
</dbReference>
<proteinExistence type="predicted"/>